<feature type="compositionally biased region" description="Polar residues" evidence="8">
    <location>
        <begin position="590"/>
        <end position="604"/>
    </location>
</feature>
<dbReference type="PANTHER" id="PTHR22922:SF3">
    <property type="entry name" value="CAPRIN-1"/>
    <property type="match status" value="1"/>
</dbReference>
<feature type="compositionally biased region" description="Acidic residues" evidence="8">
    <location>
        <begin position="306"/>
        <end position="326"/>
    </location>
</feature>
<evidence type="ECO:0000256" key="6">
    <source>
        <dbReference type="ARBA" id="ARBA00023193"/>
    </source>
</evidence>
<feature type="compositionally biased region" description="Polar residues" evidence="8">
    <location>
        <begin position="639"/>
        <end position="649"/>
    </location>
</feature>
<comment type="subcellular location">
    <subcellularLocation>
        <location evidence="1">Cytoplasm</location>
    </subcellularLocation>
</comment>
<evidence type="ECO:0000256" key="3">
    <source>
        <dbReference type="ARBA" id="ARBA00022490"/>
    </source>
</evidence>
<name>M7AS31_CHEMY</name>
<proteinExistence type="inferred from homology"/>
<feature type="domain" description="Cytoplasmic activation/proliferation-associated protein-1 C term" evidence="9">
    <location>
        <begin position="467"/>
        <end position="633"/>
    </location>
</feature>
<feature type="region of interest" description="Disordered" evidence="8">
    <location>
        <begin position="295"/>
        <end position="326"/>
    </location>
</feature>
<feature type="region of interest" description="Disordered" evidence="8">
    <location>
        <begin position="520"/>
        <end position="651"/>
    </location>
</feature>
<evidence type="ECO:0000259" key="10">
    <source>
        <dbReference type="Pfam" id="PF18293"/>
    </source>
</evidence>
<dbReference type="GO" id="GO:0005737">
    <property type="term" value="C:cytoplasm"/>
    <property type="evidence" value="ECO:0007669"/>
    <property type="project" value="UniProtKB-SubCell"/>
</dbReference>
<dbReference type="AlphaFoldDB" id="M7AS31"/>
<gene>
    <name evidence="11" type="ORF">UY3_14812</name>
</gene>
<evidence type="ECO:0000313" key="12">
    <source>
        <dbReference type="Proteomes" id="UP000031443"/>
    </source>
</evidence>
<evidence type="ECO:0000256" key="7">
    <source>
        <dbReference type="SAM" id="Coils"/>
    </source>
</evidence>
<keyword evidence="12" id="KW-1185">Reference proteome</keyword>
<protein>
    <submittedName>
        <fullName evidence="11">Caprin-1</fullName>
    </submittedName>
</protein>
<keyword evidence="4" id="KW-0221">Differentiation</keyword>
<dbReference type="InterPro" id="IPR041637">
    <property type="entry name" value="Caprin-1_dimer"/>
</dbReference>
<dbReference type="Pfam" id="PF18293">
    <property type="entry name" value="Caprin-1_dimer"/>
    <property type="match status" value="1"/>
</dbReference>
<evidence type="ECO:0000313" key="11">
    <source>
        <dbReference type="EMBL" id="EMP28161.1"/>
    </source>
</evidence>
<feature type="domain" description="Cytoplasmic activation/proliferation-associated protein-1 C term" evidence="9">
    <location>
        <begin position="394"/>
        <end position="466"/>
    </location>
</feature>
<dbReference type="InterPro" id="IPR022070">
    <property type="entry name" value="Caprin-1_C"/>
</dbReference>
<feature type="compositionally biased region" description="Polar residues" evidence="8">
    <location>
        <begin position="525"/>
        <end position="534"/>
    </location>
</feature>
<keyword evidence="3" id="KW-0963">Cytoplasm</keyword>
<dbReference type="GO" id="GO:0017148">
    <property type="term" value="P:negative regulation of translation"/>
    <property type="evidence" value="ECO:0007669"/>
    <property type="project" value="UniProtKB-KW"/>
</dbReference>
<comment type="similarity">
    <text evidence="2">Belongs to the caprin family.</text>
</comment>
<organism evidence="11 12">
    <name type="scientific">Chelonia mydas</name>
    <name type="common">Green sea-turtle</name>
    <name type="synonym">Chelonia agassizi</name>
    <dbReference type="NCBI Taxonomy" id="8469"/>
    <lineage>
        <taxon>Eukaryota</taxon>
        <taxon>Metazoa</taxon>
        <taxon>Chordata</taxon>
        <taxon>Craniata</taxon>
        <taxon>Vertebrata</taxon>
        <taxon>Euteleostomi</taxon>
        <taxon>Archelosauria</taxon>
        <taxon>Testudinata</taxon>
        <taxon>Testudines</taxon>
        <taxon>Cryptodira</taxon>
        <taxon>Durocryptodira</taxon>
        <taxon>Americhelydia</taxon>
        <taxon>Chelonioidea</taxon>
        <taxon>Cheloniidae</taxon>
        <taxon>Chelonia</taxon>
    </lineage>
</organism>
<dbReference type="InterPro" id="IPR028816">
    <property type="entry name" value="Caprin"/>
</dbReference>
<evidence type="ECO:0000256" key="4">
    <source>
        <dbReference type="ARBA" id="ARBA00022782"/>
    </source>
</evidence>
<dbReference type="GO" id="GO:0030154">
    <property type="term" value="P:cell differentiation"/>
    <property type="evidence" value="ECO:0007669"/>
    <property type="project" value="UniProtKB-KW"/>
</dbReference>
<sequence length="857" mass="95476">MASSSGKVGPVPAGSEAAPAAAPPQAVVAAGGSTSSVQTEAMKQILGVIDKKLRNLEKKKGKLDDYQDRMNKGERLNQDQLDAVSKYQEVTNNLEFAKELQRSFMALSQDWCSGGRPSLAPGVFGSTEGPATEVLPKTPSELRSCCRGAAKGPERHRIQKTIKKTARREQLMREEAEQKRLKTVLELQFILDKLGDDEVRSDLKQGSNGIPVLTEEELTMLDEFYKLVDPERDMKMRLNEQYEQASIHLWDLLEGKDKPVCGTTYKALKDVVERILLTSYFDSTHNHQNGLCEEEEAAPAPAVEDPVAEAEPEPTEEYTEPSEVESTEFVNRQFMAETQFSSSEKEQVDEWTVETVEVVNSLQQQPQATSPPVPEPHALSTVTQADPLVRKQRVQDLMAQMQGPYNFMQDSMLEFENQALDPAIVSAQPMNPAQNLDMPQMVCPPVHAESRLAQPNQVPVQPEATQVFNMNAPVPPVNEPETLKQQNQYQASYNQSFSNQPHQVEQSELQQEQLQTVVGTYHGSPDQSHQVAGNPQQPPQQNTGFPRNSQPYYNNRGVSRGGSRGTRGLMNGYRGPANGFRGGYDGYRPSFSNTPNSGYSQPQFNAPRDYSNYQRDGYQQNFKRGSGQSGPRGAPRGQGASQRLRSEISTAGPLQAAHTLCLPLKRKAERKHYVPAKDHPQPNSLVMDAVAQRTKQPQYWPTPQDKDLKRLNVLGHKIYTSSTLQFRIANYSAVLTSYEFDNFNKLFESVSYIPEDRRADFKSILSEGQLISRTALQASLDTADTAARNTATAVVMGRSSWLSASGIPKDLQTKVEDLPFDKDKVFSKKTDELLHSMKDSRATQCTMGIHPSLPRRQ</sequence>
<accession>M7AS31</accession>
<feature type="region of interest" description="Disordered" evidence="8">
    <location>
        <begin position="470"/>
        <end position="489"/>
    </location>
</feature>
<dbReference type="Pfam" id="PF12287">
    <property type="entry name" value="Caprin-1_C"/>
    <property type="match status" value="2"/>
</dbReference>
<reference evidence="12" key="1">
    <citation type="journal article" date="2013" name="Nat. Genet.">
        <title>The draft genomes of soft-shell turtle and green sea turtle yield insights into the development and evolution of the turtle-specific body plan.</title>
        <authorList>
            <person name="Wang Z."/>
            <person name="Pascual-Anaya J."/>
            <person name="Zadissa A."/>
            <person name="Li W."/>
            <person name="Niimura Y."/>
            <person name="Huang Z."/>
            <person name="Li C."/>
            <person name="White S."/>
            <person name="Xiong Z."/>
            <person name="Fang D."/>
            <person name="Wang B."/>
            <person name="Ming Y."/>
            <person name="Chen Y."/>
            <person name="Zheng Y."/>
            <person name="Kuraku S."/>
            <person name="Pignatelli M."/>
            <person name="Herrero J."/>
            <person name="Beal K."/>
            <person name="Nozawa M."/>
            <person name="Li Q."/>
            <person name="Wang J."/>
            <person name="Zhang H."/>
            <person name="Yu L."/>
            <person name="Shigenobu S."/>
            <person name="Wang J."/>
            <person name="Liu J."/>
            <person name="Flicek P."/>
            <person name="Searle S."/>
            <person name="Wang J."/>
            <person name="Kuratani S."/>
            <person name="Yin Y."/>
            <person name="Aken B."/>
            <person name="Zhang G."/>
            <person name="Irie N."/>
        </authorList>
    </citation>
    <scope>NUCLEOTIDE SEQUENCE [LARGE SCALE GENOMIC DNA]</scope>
</reference>
<feature type="compositionally biased region" description="Polar residues" evidence="8">
    <location>
        <begin position="542"/>
        <end position="553"/>
    </location>
</feature>
<keyword evidence="5" id="KW-0694">RNA-binding</keyword>
<dbReference type="PANTHER" id="PTHR22922">
    <property type="entry name" value="GPI-ANCHORED PROTEIN P137"/>
    <property type="match status" value="1"/>
</dbReference>
<dbReference type="Gene3D" id="1.10.287.3160">
    <property type="match status" value="1"/>
</dbReference>
<dbReference type="Proteomes" id="UP000031443">
    <property type="component" value="Unassembled WGS sequence"/>
</dbReference>
<dbReference type="eggNOG" id="ENOG502QUGC">
    <property type="taxonomic scope" value="Eukaryota"/>
</dbReference>
<keyword evidence="6" id="KW-0652">Protein synthesis inhibitor</keyword>
<feature type="compositionally biased region" description="Low complexity" evidence="8">
    <location>
        <begin position="8"/>
        <end position="32"/>
    </location>
</feature>
<feature type="compositionally biased region" description="Polar residues" evidence="8">
    <location>
        <begin position="611"/>
        <end position="623"/>
    </location>
</feature>
<feature type="region of interest" description="Disordered" evidence="8">
    <location>
        <begin position="1"/>
        <end position="34"/>
    </location>
</feature>
<evidence type="ECO:0000256" key="5">
    <source>
        <dbReference type="ARBA" id="ARBA00022884"/>
    </source>
</evidence>
<dbReference type="EMBL" id="KB565340">
    <property type="protein sequence ID" value="EMP28161.1"/>
    <property type="molecule type" value="Genomic_DNA"/>
</dbReference>
<evidence type="ECO:0000256" key="2">
    <source>
        <dbReference type="ARBA" id="ARBA00007950"/>
    </source>
</evidence>
<feature type="domain" description="Caprin-1 dimerization" evidence="10">
    <location>
        <begin position="167"/>
        <end position="282"/>
    </location>
</feature>
<evidence type="ECO:0000256" key="1">
    <source>
        <dbReference type="ARBA" id="ARBA00004496"/>
    </source>
</evidence>
<evidence type="ECO:0000256" key="8">
    <source>
        <dbReference type="SAM" id="MobiDB-lite"/>
    </source>
</evidence>
<keyword evidence="7" id="KW-0175">Coiled coil</keyword>
<dbReference type="GO" id="GO:0003723">
    <property type="term" value="F:RNA binding"/>
    <property type="evidence" value="ECO:0007669"/>
    <property type="project" value="UniProtKB-KW"/>
</dbReference>
<dbReference type="STRING" id="8469.M7AS31"/>
<feature type="coiled-coil region" evidence="7">
    <location>
        <begin position="49"/>
        <end position="76"/>
    </location>
</feature>
<evidence type="ECO:0000259" key="9">
    <source>
        <dbReference type="Pfam" id="PF12287"/>
    </source>
</evidence>